<proteinExistence type="inferred from homology"/>
<keyword evidence="7" id="KW-1185">Reference proteome</keyword>
<dbReference type="InterPro" id="IPR015424">
    <property type="entry name" value="PyrdxlP-dep_Trfase"/>
</dbReference>
<evidence type="ECO:0000313" key="6">
    <source>
        <dbReference type="EMBL" id="AMN46467.1"/>
    </source>
</evidence>
<sequence length="378" mass="41271">MPQDFLPFTRPSIDATTMDAVAEVLRSGWLASGSKVLEFEAALSAYLGGRSVRAVTSGTAALEIALAVADIGPGDEVITTPMSWCATSNVILRRGARPVFVDVDLDSRNLDLDAVEAAITPRTRAILPVHFSGLPIDQDRLYRLGRQHGLRIIEDAAHAIGSAWKGRRIGSHGDLVCFSFHPNKNMTTGEGGAIVASTPQEVEFIETYRFNGVMHRAPGEFDVSFAGMKANLSDIAAQIGLGQLVRLETFNARRRELAAHYYARWASNCPLRLPARGDEDHSWHMFAPLLPVDRLGLSRADFIARMKQHGIGVGIHYPAIHLLSAYRGLGWREGQFPNAERVGRETITLPLFPAMALQDVDRVIDTVHAVLAEIAHAA</sequence>
<dbReference type="PATRIC" id="fig|465721.4.peg.1067"/>
<evidence type="ECO:0000256" key="2">
    <source>
        <dbReference type="ARBA" id="ARBA00037999"/>
    </source>
</evidence>
<gene>
    <name evidence="6" type="ORF">ACG33_05000</name>
</gene>
<feature type="active site" description="Proton acceptor" evidence="3">
    <location>
        <position position="184"/>
    </location>
</feature>
<dbReference type="Pfam" id="PF01041">
    <property type="entry name" value="DegT_DnrJ_EryC1"/>
    <property type="match status" value="1"/>
</dbReference>
<evidence type="ECO:0000256" key="3">
    <source>
        <dbReference type="PIRSR" id="PIRSR000390-1"/>
    </source>
</evidence>
<reference evidence="6 7" key="1">
    <citation type="submission" date="2015-06" db="EMBL/GenBank/DDBJ databases">
        <title>A Comprehensive Approach to Explore the Metabolic and Phylogenetic Diversity of Bacterial Steroid Degradation in the Environment: Testosterone as an Example.</title>
        <authorList>
            <person name="Yang F.-C."/>
            <person name="Chen Y.-L."/>
            <person name="Yu C.-P."/>
            <person name="Tang S.-L."/>
            <person name="Wang P.-H."/>
            <person name="Ismail W."/>
            <person name="Wang C.-H."/>
            <person name="Yang C.-Y."/>
            <person name="Chiang Y.-R."/>
        </authorList>
    </citation>
    <scope>NUCLEOTIDE SEQUENCE [LARGE SCALE GENOMIC DNA]</scope>
    <source>
        <strain evidence="6 7">DSM 18526</strain>
    </source>
</reference>
<dbReference type="PANTHER" id="PTHR30244:SF34">
    <property type="entry name" value="DTDP-4-AMINO-4,6-DIDEOXYGALACTOSE TRANSAMINASE"/>
    <property type="match status" value="1"/>
</dbReference>
<dbReference type="RefSeq" id="WP_066919226.1">
    <property type="nucleotide sequence ID" value="NZ_CP011971.1"/>
</dbReference>
<keyword evidence="6" id="KW-0032">Aminotransferase</keyword>
<dbReference type="STRING" id="465721.ACG33_05000"/>
<dbReference type="InterPro" id="IPR015422">
    <property type="entry name" value="PyrdxlP-dep_Trfase_small"/>
</dbReference>
<feature type="modified residue" description="N6-(pyridoxal phosphate)lysine" evidence="4">
    <location>
        <position position="184"/>
    </location>
</feature>
<dbReference type="GO" id="GO:0008483">
    <property type="term" value="F:transaminase activity"/>
    <property type="evidence" value="ECO:0007669"/>
    <property type="project" value="UniProtKB-KW"/>
</dbReference>
<evidence type="ECO:0000313" key="7">
    <source>
        <dbReference type="Proteomes" id="UP000070250"/>
    </source>
</evidence>
<dbReference type="PANTHER" id="PTHR30244">
    <property type="entry name" value="TRANSAMINASE"/>
    <property type="match status" value="1"/>
</dbReference>
<evidence type="ECO:0000256" key="5">
    <source>
        <dbReference type="RuleBase" id="RU004508"/>
    </source>
</evidence>
<keyword evidence="6" id="KW-0808">Transferase</keyword>
<dbReference type="EMBL" id="CP011971">
    <property type="protein sequence ID" value="AMN46467.1"/>
    <property type="molecule type" value="Genomic_DNA"/>
</dbReference>
<name>A0A127F7S9_STEDE</name>
<evidence type="ECO:0000256" key="1">
    <source>
        <dbReference type="ARBA" id="ARBA00022898"/>
    </source>
</evidence>
<keyword evidence="1 4" id="KW-0663">Pyridoxal phosphate</keyword>
<protein>
    <submittedName>
        <fullName evidence="6">Aminotransferase DegT</fullName>
    </submittedName>
</protein>
<dbReference type="Proteomes" id="UP000070250">
    <property type="component" value="Chromosome"/>
</dbReference>
<dbReference type="OrthoDB" id="9804264at2"/>
<dbReference type="Gene3D" id="3.90.1150.10">
    <property type="entry name" value="Aspartate Aminotransferase, domain 1"/>
    <property type="match status" value="1"/>
</dbReference>
<dbReference type="InterPro" id="IPR015421">
    <property type="entry name" value="PyrdxlP-dep_Trfase_major"/>
</dbReference>
<dbReference type="CDD" id="cd00616">
    <property type="entry name" value="AHBA_syn"/>
    <property type="match status" value="1"/>
</dbReference>
<dbReference type="InterPro" id="IPR000653">
    <property type="entry name" value="DegT/StrS_aminotransferase"/>
</dbReference>
<dbReference type="GO" id="GO:0030170">
    <property type="term" value="F:pyridoxal phosphate binding"/>
    <property type="evidence" value="ECO:0007669"/>
    <property type="project" value="TreeGrafter"/>
</dbReference>
<evidence type="ECO:0000256" key="4">
    <source>
        <dbReference type="PIRSR" id="PIRSR000390-2"/>
    </source>
</evidence>
<dbReference type="GO" id="GO:0000271">
    <property type="term" value="P:polysaccharide biosynthetic process"/>
    <property type="evidence" value="ECO:0007669"/>
    <property type="project" value="TreeGrafter"/>
</dbReference>
<dbReference type="Gene3D" id="3.40.640.10">
    <property type="entry name" value="Type I PLP-dependent aspartate aminotransferase-like (Major domain)"/>
    <property type="match status" value="1"/>
</dbReference>
<accession>A0A127F7S9</accession>
<dbReference type="SUPFAM" id="SSF53383">
    <property type="entry name" value="PLP-dependent transferases"/>
    <property type="match status" value="1"/>
</dbReference>
<dbReference type="KEGG" id="sdf:ACG33_05000"/>
<comment type="similarity">
    <text evidence="2 5">Belongs to the DegT/DnrJ/EryC1 family.</text>
</comment>
<dbReference type="AlphaFoldDB" id="A0A127F7S9"/>
<dbReference type="PIRSF" id="PIRSF000390">
    <property type="entry name" value="PLP_StrS"/>
    <property type="match status" value="1"/>
</dbReference>
<organism evidence="6 7">
    <name type="scientific">Steroidobacter denitrificans</name>
    <dbReference type="NCBI Taxonomy" id="465721"/>
    <lineage>
        <taxon>Bacteria</taxon>
        <taxon>Pseudomonadati</taxon>
        <taxon>Pseudomonadota</taxon>
        <taxon>Gammaproteobacteria</taxon>
        <taxon>Steroidobacterales</taxon>
        <taxon>Steroidobacteraceae</taxon>
        <taxon>Steroidobacter</taxon>
    </lineage>
</organism>